<gene>
    <name evidence="7" type="ORF">DFE_1610</name>
</gene>
<feature type="domain" description="TonB C-terminal" evidence="6">
    <location>
        <begin position="155"/>
        <end position="241"/>
    </location>
</feature>
<dbReference type="EMBL" id="AP017378">
    <property type="protein sequence ID" value="BBD08336.1"/>
    <property type="molecule type" value="Genomic_DNA"/>
</dbReference>
<dbReference type="GO" id="GO:0016020">
    <property type="term" value="C:membrane"/>
    <property type="evidence" value="ECO:0007669"/>
    <property type="project" value="UniProtKB-SubCell"/>
</dbReference>
<dbReference type="Proteomes" id="UP000269883">
    <property type="component" value="Chromosome"/>
</dbReference>
<proteinExistence type="predicted"/>
<evidence type="ECO:0000256" key="4">
    <source>
        <dbReference type="ARBA" id="ARBA00023136"/>
    </source>
</evidence>
<evidence type="ECO:0000313" key="7">
    <source>
        <dbReference type="EMBL" id="BBD08336.1"/>
    </source>
</evidence>
<evidence type="ECO:0000256" key="5">
    <source>
        <dbReference type="SAM" id="MobiDB-lite"/>
    </source>
</evidence>
<feature type="compositionally biased region" description="Basic and acidic residues" evidence="5">
    <location>
        <begin position="54"/>
        <end position="76"/>
    </location>
</feature>
<evidence type="ECO:0000256" key="3">
    <source>
        <dbReference type="ARBA" id="ARBA00022989"/>
    </source>
</evidence>
<evidence type="ECO:0000313" key="8">
    <source>
        <dbReference type="Proteomes" id="UP000269883"/>
    </source>
</evidence>
<sequence length="241" mass="26810">MHVSLDVPVYTVELVTLQPKKGKPARVKKEAPPVVKAKPVPAPKPEPGPPISKPEAKVIADKVDKPKKPEAKEVKKPAPPKPKKPEKTKQQLLAEALAQAQKDVKWKERKEKKDQERAHKQALEDMRKLVDAEDAELEGMGGEDEEGAMLGLKDIYALQVKEIIQANWRYPSIPVDQSLSAGVFIRVGPGGHITEYSLLARSGRPDFDESVLKAVEETELLPPPPGDIREIRINFNLQDMR</sequence>
<feature type="region of interest" description="Disordered" evidence="5">
    <location>
        <begin position="103"/>
        <end position="122"/>
    </location>
</feature>
<name>A0A2Z6AYU9_9BACT</name>
<feature type="region of interest" description="Disordered" evidence="5">
    <location>
        <begin position="18"/>
        <end position="92"/>
    </location>
</feature>
<evidence type="ECO:0000256" key="1">
    <source>
        <dbReference type="ARBA" id="ARBA00004167"/>
    </source>
</evidence>
<reference evidence="7 8" key="1">
    <citation type="journal article" date="2018" name="Sci. Adv.">
        <title>Multi-heme cytochromes provide a pathway for survival in energy-limited environments.</title>
        <authorList>
            <person name="Deng X."/>
            <person name="Dohmae N."/>
            <person name="Nealson K.H."/>
            <person name="Hashimoto K."/>
            <person name="Okamoto A."/>
        </authorList>
    </citation>
    <scope>NUCLEOTIDE SEQUENCE [LARGE SCALE GENOMIC DNA]</scope>
    <source>
        <strain evidence="7 8">IS5</strain>
    </source>
</reference>
<keyword evidence="3" id="KW-1133">Transmembrane helix</keyword>
<feature type="compositionally biased region" description="Pro residues" evidence="5">
    <location>
        <begin position="40"/>
        <end position="52"/>
    </location>
</feature>
<dbReference type="SUPFAM" id="SSF74653">
    <property type="entry name" value="TolA/TonB C-terminal domain"/>
    <property type="match status" value="1"/>
</dbReference>
<dbReference type="InterPro" id="IPR006260">
    <property type="entry name" value="TonB/TolA_C"/>
</dbReference>
<dbReference type="NCBIfam" id="TIGR01352">
    <property type="entry name" value="tonB_Cterm"/>
    <property type="match status" value="1"/>
</dbReference>
<dbReference type="GO" id="GO:0055085">
    <property type="term" value="P:transmembrane transport"/>
    <property type="evidence" value="ECO:0007669"/>
    <property type="project" value="InterPro"/>
</dbReference>
<keyword evidence="8" id="KW-1185">Reference proteome</keyword>
<evidence type="ECO:0000256" key="2">
    <source>
        <dbReference type="ARBA" id="ARBA00022692"/>
    </source>
</evidence>
<organism evidence="7 8">
    <name type="scientific">Desulfovibrio ferrophilus</name>
    <dbReference type="NCBI Taxonomy" id="241368"/>
    <lineage>
        <taxon>Bacteria</taxon>
        <taxon>Pseudomonadati</taxon>
        <taxon>Thermodesulfobacteriota</taxon>
        <taxon>Desulfovibrionia</taxon>
        <taxon>Desulfovibrionales</taxon>
        <taxon>Desulfovibrionaceae</taxon>
        <taxon>Desulfovibrio</taxon>
    </lineage>
</organism>
<comment type="subcellular location">
    <subcellularLocation>
        <location evidence="1">Membrane</location>
        <topology evidence="1">Single-pass membrane protein</topology>
    </subcellularLocation>
</comment>
<dbReference type="AlphaFoldDB" id="A0A2Z6AYU9"/>
<evidence type="ECO:0000259" key="6">
    <source>
        <dbReference type="PROSITE" id="PS52015"/>
    </source>
</evidence>
<keyword evidence="4" id="KW-0472">Membrane</keyword>
<keyword evidence="2" id="KW-0812">Transmembrane</keyword>
<dbReference type="InterPro" id="IPR037682">
    <property type="entry name" value="TonB_C"/>
</dbReference>
<dbReference type="Gene3D" id="3.30.1150.10">
    <property type="match status" value="1"/>
</dbReference>
<protein>
    <submittedName>
        <fullName evidence="7">Protein TolA</fullName>
    </submittedName>
</protein>
<dbReference type="Pfam" id="PF13103">
    <property type="entry name" value="TonB_2"/>
    <property type="match status" value="1"/>
</dbReference>
<dbReference type="PROSITE" id="PS52015">
    <property type="entry name" value="TONB_CTD"/>
    <property type="match status" value="1"/>
</dbReference>
<accession>A0A2Z6AYU9</accession>
<dbReference type="KEGG" id="dfl:DFE_1610"/>